<comment type="caution">
    <text evidence="2">The sequence shown here is derived from an EMBL/GenBank/DDBJ whole genome shotgun (WGS) entry which is preliminary data.</text>
</comment>
<dbReference type="AlphaFoldDB" id="A0A420HQI6"/>
<dbReference type="Proteomes" id="UP000285405">
    <property type="component" value="Unassembled WGS sequence"/>
</dbReference>
<proteinExistence type="predicted"/>
<gene>
    <name evidence="2" type="ORF">GcC1_173025</name>
</gene>
<organism evidence="2 3">
    <name type="scientific">Golovinomyces cichoracearum</name>
    <dbReference type="NCBI Taxonomy" id="62708"/>
    <lineage>
        <taxon>Eukaryota</taxon>
        <taxon>Fungi</taxon>
        <taxon>Dikarya</taxon>
        <taxon>Ascomycota</taxon>
        <taxon>Pezizomycotina</taxon>
        <taxon>Leotiomycetes</taxon>
        <taxon>Erysiphales</taxon>
        <taxon>Erysiphaceae</taxon>
        <taxon>Golovinomyces</taxon>
    </lineage>
</organism>
<sequence>MAGRRRTPQTEAQRAALRRQQVRQNVQAYRQRNRERKLNESGKDPPNFLSNYRFSRASSTGSESYWESLSLQTSSIQTDVTVRAVKNGTIFSLKLPFKLKLGYASLEAFITTSSVEPPDNFFLSTLILDQGTDSTMSSFLESSVQLLQLEPETSQTLQVEIRCGGLKTQVCFNSSVTSWMLEEALIALAFNMLSRERRDQKLIMKSIYIENHSLGLLNTGLKSYTQGICLQASNILISTAMTMAVSELLINDCEERSRIHLRGVNALINHIRPKNISA</sequence>
<dbReference type="EMBL" id="MCBR01017328">
    <property type="protein sequence ID" value="RKF59688.1"/>
    <property type="molecule type" value="Genomic_DNA"/>
</dbReference>
<evidence type="ECO:0000256" key="1">
    <source>
        <dbReference type="SAM" id="MobiDB-lite"/>
    </source>
</evidence>
<evidence type="ECO:0000313" key="3">
    <source>
        <dbReference type="Proteomes" id="UP000285405"/>
    </source>
</evidence>
<name>A0A420HQI6_9PEZI</name>
<feature type="region of interest" description="Disordered" evidence="1">
    <location>
        <begin position="1"/>
        <end position="50"/>
    </location>
</feature>
<evidence type="ECO:0000313" key="2">
    <source>
        <dbReference type="EMBL" id="RKF59688.1"/>
    </source>
</evidence>
<protein>
    <submittedName>
        <fullName evidence="2">Uncharacterized protein</fullName>
    </submittedName>
</protein>
<accession>A0A420HQI6</accession>
<reference evidence="2 3" key="1">
    <citation type="journal article" date="2018" name="BMC Genomics">
        <title>Comparative genome analyses reveal sequence features reflecting distinct modes of host-adaptation between dicot and monocot powdery mildew.</title>
        <authorList>
            <person name="Wu Y."/>
            <person name="Ma X."/>
            <person name="Pan Z."/>
            <person name="Kale S.D."/>
            <person name="Song Y."/>
            <person name="King H."/>
            <person name="Zhang Q."/>
            <person name="Presley C."/>
            <person name="Deng X."/>
            <person name="Wei C.I."/>
            <person name="Xiao S."/>
        </authorList>
    </citation>
    <scope>NUCLEOTIDE SEQUENCE [LARGE SCALE GENOMIC DNA]</scope>
    <source>
        <strain evidence="2">UCSC1</strain>
    </source>
</reference>